<dbReference type="RefSeq" id="WP_220191488.1">
    <property type="nucleotide sequence ID" value="NZ_BNJF01000001.1"/>
</dbReference>
<dbReference type="Proteomes" id="UP000612362">
    <property type="component" value="Unassembled WGS sequence"/>
</dbReference>
<keyword evidence="3" id="KW-1185">Reference proteome</keyword>
<feature type="transmembrane region" description="Helical" evidence="1">
    <location>
        <begin position="21"/>
        <end position="39"/>
    </location>
</feature>
<evidence type="ECO:0000313" key="2">
    <source>
        <dbReference type="EMBL" id="GHO41866.1"/>
    </source>
</evidence>
<accession>A0A8J3HTU7</accession>
<protein>
    <submittedName>
        <fullName evidence="2">Uncharacterized protein</fullName>
    </submittedName>
</protein>
<name>A0A8J3HTU7_9CHLR</name>
<feature type="transmembrane region" description="Helical" evidence="1">
    <location>
        <begin position="210"/>
        <end position="233"/>
    </location>
</feature>
<keyword evidence="1" id="KW-0472">Membrane</keyword>
<dbReference type="EMBL" id="BNJF01000001">
    <property type="protein sequence ID" value="GHO41866.1"/>
    <property type="molecule type" value="Genomic_DNA"/>
</dbReference>
<keyword evidence="1" id="KW-0812">Transmembrane</keyword>
<comment type="caution">
    <text evidence="2">The sequence shown here is derived from an EMBL/GenBank/DDBJ whole genome shotgun (WGS) entry which is preliminary data.</text>
</comment>
<feature type="transmembrane region" description="Helical" evidence="1">
    <location>
        <begin position="159"/>
        <end position="178"/>
    </location>
</feature>
<proteinExistence type="predicted"/>
<evidence type="ECO:0000256" key="1">
    <source>
        <dbReference type="SAM" id="Phobius"/>
    </source>
</evidence>
<feature type="transmembrane region" description="Helical" evidence="1">
    <location>
        <begin position="72"/>
        <end position="94"/>
    </location>
</feature>
<dbReference type="AlphaFoldDB" id="A0A8J3HTU7"/>
<feature type="transmembrane region" description="Helical" evidence="1">
    <location>
        <begin position="106"/>
        <end position="132"/>
    </location>
</feature>
<evidence type="ECO:0000313" key="3">
    <source>
        <dbReference type="Proteomes" id="UP000612362"/>
    </source>
</evidence>
<keyword evidence="1" id="KW-1133">Transmembrane helix</keyword>
<sequence>MPPSEQQPVANVDRPVRSINSRVQIVLLAIGGTVIYGVLQDQMTAHICVEYFTIGHYDYWGLQDPTLLAFEWGVIATWWVGLFLGMALMISAQVGRSRPPLTARNLLWPVLVLLAITGIIAFVAGVTGYALAQNGAVYLVGLLATLVPEAKHNTFLADLWAHNAAYFVGIIGGIIVCIRSWQKRGRLRGIQSRKSRRNGESSASPLWERIVLFALVILGGVSLACGILFLLAVNV</sequence>
<reference evidence="2" key="1">
    <citation type="submission" date="2020-10" db="EMBL/GenBank/DDBJ databases">
        <title>Taxonomic study of unclassified bacteria belonging to the class Ktedonobacteria.</title>
        <authorList>
            <person name="Yabe S."/>
            <person name="Wang C.M."/>
            <person name="Zheng Y."/>
            <person name="Sakai Y."/>
            <person name="Cavaletti L."/>
            <person name="Monciardini P."/>
            <person name="Donadio S."/>
        </authorList>
    </citation>
    <scope>NUCLEOTIDE SEQUENCE</scope>
    <source>
        <strain evidence="2">SOSP1-1</strain>
    </source>
</reference>
<organism evidence="2 3">
    <name type="scientific">Ktedonospora formicarum</name>
    <dbReference type="NCBI Taxonomy" id="2778364"/>
    <lineage>
        <taxon>Bacteria</taxon>
        <taxon>Bacillati</taxon>
        <taxon>Chloroflexota</taxon>
        <taxon>Ktedonobacteria</taxon>
        <taxon>Ktedonobacterales</taxon>
        <taxon>Ktedonobacteraceae</taxon>
        <taxon>Ktedonospora</taxon>
    </lineage>
</organism>
<gene>
    <name evidence="2" type="ORF">KSX_00290</name>
</gene>